<feature type="transmembrane region" description="Helical" evidence="1">
    <location>
        <begin position="43"/>
        <end position="61"/>
    </location>
</feature>
<feature type="transmembrane region" description="Helical" evidence="1">
    <location>
        <begin position="154"/>
        <end position="173"/>
    </location>
</feature>
<feature type="transmembrane region" description="Helical" evidence="1">
    <location>
        <begin position="12"/>
        <end position="31"/>
    </location>
</feature>
<gene>
    <name evidence="3" type="ORF">PL2TA16_01056</name>
</gene>
<evidence type="ECO:0000313" key="3">
    <source>
        <dbReference type="EMBL" id="ESP94355.1"/>
    </source>
</evidence>
<dbReference type="RefSeq" id="WP_023398276.1">
    <property type="nucleotide sequence ID" value="NZ_AUSV01000015.1"/>
</dbReference>
<dbReference type="InterPro" id="IPR000620">
    <property type="entry name" value="EamA_dom"/>
</dbReference>
<feature type="domain" description="EamA" evidence="2">
    <location>
        <begin position="13"/>
        <end position="145"/>
    </location>
</feature>
<sequence>MNINTLFSNTQFLGLSTAILGILLMSFDPIFIRYAGVGGTDTIFLFGLFTAISMPVFLAIIDKRGIYRAVKQSGWPLIAASLLMLIGSSTFVVSIKHTTVANTFLILATTPVISALFSWLILREKLNKDIWMPIALVLFGVIIVARGSLSSLNWFGDTMALISVTSLSLLFVLLRKYQQISKLAAVGLAGMLLALTMLYDAEPSSYSTNTWLIMAAMGLFTAPLGRVLSMKATTYISAAEVSMTLVLEAVFATFWAYLFFQEFPPLDSIFGGGIILLSLTVYTWRSVRSQKL</sequence>
<organism evidence="3 4">
    <name type="scientific">Pseudoalteromonas luteoviolacea (strain 2ta16)</name>
    <dbReference type="NCBI Taxonomy" id="1353533"/>
    <lineage>
        <taxon>Bacteria</taxon>
        <taxon>Pseudomonadati</taxon>
        <taxon>Pseudomonadota</taxon>
        <taxon>Gammaproteobacteria</taxon>
        <taxon>Alteromonadales</taxon>
        <taxon>Pseudoalteromonadaceae</taxon>
        <taxon>Pseudoalteromonas</taxon>
    </lineage>
</organism>
<dbReference type="Gene3D" id="1.10.3730.20">
    <property type="match status" value="1"/>
</dbReference>
<feature type="transmembrane region" description="Helical" evidence="1">
    <location>
        <begin position="129"/>
        <end position="148"/>
    </location>
</feature>
<dbReference type="PANTHER" id="PTHR22911">
    <property type="entry name" value="ACYL-MALONYL CONDENSING ENZYME-RELATED"/>
    <property type="match status" value="1"/>
</dbReference>
<proteinExistence type="predicted"/>
<dbReference type="GO" id="GO:0016020">
    <property type="term" value="C:membrane"/>
    <property type="evidence" value="ECO:0007669"/>
    <property type="project" value="InterPro"/>
</dbReference>
<feature type="domain" description="EamA" evidence="2">
    <location>
        <begin position="155"/>
        <end position="282"/>
    </location>
</feature>
<dbReference type="SUPFAM" id="SSF103481">
    <property type="entry name" value="Multidrug resistance efflux transporter EmrE"/>
    <property type="match status" value="2"/>
</dbReference>
<keyword evidence="1" id="KW-1133">Transmembrane helix</keyword>
<dbReference type="Proteomes" id="UP000017820">
    <property type="component" value="Unassembled WGS sequence"/>
</dbReference>
<protein>
    <submittedName>
        <fullName evidence="3">Putative permease</fullName>
    </submittedName>
</protein>
<evidence type="ECO:0000256" key="1">
    <source>
        <dbReference type="SAM" id="Phobius"/>
    </source>
</evidence>
<dbReference type="AlphaFoldDB" id="V4HU76"/>
<reference evidence="4" key="1">
    <citation type="journal article" date="2014" name="Nat. Chem. Biol.">
        <title>Biosynthesis of polybrominated aromatic organic compounds by marine bacteria.</title>
        <authorList>
            <person name="Agarwal V."/>
            <person name="El Gamal A.A."/>
            <person name="Yamanaka K."/>
            <person name="Poth D."/>
            <person name="Kersten R.D."/>
            <person name="Schorn M."/>
            <person name="Allen E.E."/>
            <person name="Moore B.S."/>
        </authorList>
    </citation>
    <scope>NUCLEOTIDE SEQUENCE [LARGE SCALE GENOMIC DNA]</scope>
    <source>
        <strain evidence="4">2ta16</strain>
    </source>
</reference>
<dbReference type="PANTHER" id="PTHR22911:SF135">
    <property type="entry name" value="BLR4310 PROTEIN"/>
    <property type="match status" value="1"/>
</dbReference>
<accession>V4HU76</accession>
<evidence type="ECO:0000313" key="4">
    <source>
        <dbReference type="Proteomes" id="UP000017820"/>
    </source>
</evidence>
<dbReference type="PATRIC" id="fig|1353533.3.peg.1338"/>
<feature type="transmembrane region" description="Helical" evidence="1">
    <location>
        <begin position="266"/>
        <end position="284"/>
    </location>
</feature>
<keyword evidence="1" id="KW-0472">Membrane</keyword>
<evidence type="ECO:0000259" key="2">
    <source>
        <dbReference type="Pfam" id="PF00892"/>
    </source>
</evidence>
<dbReference type="Pfam" id="PF00892">
    <property type="entry name" value="EamA"/>
    <property type="match status" value="2"/>
</dbReference>
<dbReference type="EMBL" id="AUSV01000015">
    <property type="protein sequence ID" value="ESP94355.1"/>
    <property type="molecule type" value="Genomic_DNA"/>
</dbReference>
<comment type="caution">
    <text evidence="3">The sequence shown here is derived from an EMBL/GenBank/DDBJ whole genome shotgun (WGS) entry which is preliminary data.</text>
</comment>
<keyword evidence="1" id="KW-0812">Transmembrane</keyword>
<feature type="transmembrane region" description="Helical" evidence="1">
    <location>
        <begin position="211"/>
        <end position="229"/>
    </location>
</feature>
<feature type="transmembrane region" description="Helical" evidence="1">
    <location>
        <begin position="180"/>
        <end position="199"/>
    </location>
</feature>
<dbReference type="InterPro" id="IPR037185">
    <property type="entry name" value="EmrE-like"/>
</dbReference>
<feature type="transmembrane region" description="Helical" evidence="1">
    <location>
        <begin position="73"/>
        <end position="95"/>
    </location>
</feature>
<feature type="transmembrane region" description="Helical" evidence="1">
    <location>
        <begin position="101"/>
        <end position="122"/>
    </location>
</feature>
<feature type="transmembrane region" description="Helical" evidence="1">
    <location>
        <begin position="241"/>
        <end position="260"/>
    </location>
</feature>
<name>V4HU76_PSEL2</name>